<dbReference type="Proteomes" id="UP001054945">
    <property type="component" value="Unassembled WGS sequence"/>
</dbReference>
<gene>
    <name evidence="1" type="ORF">CEXT_273111</name>
</gene>
<dbReference type="EMBL" id="BPLR01005660">
    <property type="protein sequence ID" value="GIY04057.1"/>
    <property type="molecule type" value="Genomic_DNA"/>
</dbReference>
<dbReference type="AlphaFoldDB" id="A0AAV4Q443"/>
<keyword evidence="2" id="KW-1185">Reference proteome</keyword>
<comment type="caution">
    <text evidence="1">The sequence shown here is derived from an EMBL/GenBank/DDBJ whole genome shotgun (WGS) entry which is preliminary data.</text>
</comment>
<sequence length="167" mass="19271">MCDLQELARYFGNYDMYFTSSPPSEKQDEEISKDYCSEKPNISIKLFRCYDRFLQDAILTTVVPVVLEKCVNKVEGYPCYVESAMHLTVWCICCLKRFRGKNVPRRISRISKVGLFVYFCGRDPSDILPSLSRKTEICYWCFPKQEKGSFVTAVTDDEGEESDEEGG</sequence>
<proteinExistence type="predicted"/>
<reference evidence="1 2" key="1">
    <citation type="submission" date="2021-06" db="EMBL/GenBank/DDBJ databases">
        <title>Caerostris extrusa draft genome.</title>
        <authorList>
            <person name="Kono N."/>
            <person name="Arakawa K."/>
        </authorList>
    </citation>
    <scope>NUCLEOTIDE SEQUENCE [LARGE SCALE GENOMIC DNA]</scope>
</reference>
<evidence type="ECO:0000313" key="1">
    <source>
        <dbReference type="EMBL" id="GIY04057.1"/>
    </source>
</evidence>
<name>A0AAV4Q443_CAEEX</name>
<organism evidence="1 2">
    <name type="scientific">Caerostris extrusa</name>
    <name type="common">Bark spider</name>
    <name type="synonym">Caerostris bankana</name>
    <dbReference type="NCBI Taxonomy" id="172846"/>
    <lineage>
        <taxon>Eukaryota</taxon>
        <taxon>Metazoa</taxon>
        <taxon>Ecdysozoa</taxon>
        <taxon>Arthropoda</taxon>
        <taxon>Chelicerata</taxon>
        <taxon>Arachnida</taxon>
        <taxon>Araneae</taxon>
        <taxon>Araneomorphae</taxon>
        <taxon>Entelegynae</taxon>
        <taxon>Araneoidea</taxon>
        <taxon>Araneidae</taxon>
        <taxon>Caerostris</taxon>
    </lineage>
</organism>
<evidence type="ECO:0000313" key="2">
    <source>
        <dbReference type="Proteomes" id="UP001054945"/>
    </source>
</evidence>
<protein>
    <submittedName>
        <fullName evidence="1">Uncharacterized protein</fullName>
    </submittedName>
</protein>
<accession>A0AAV4Q443</accession>